<comment type="caution">
    <text evidence="2">The sequence shown here is derived from an EMBL/GenBank/DDBJ whole genome shotgun (WGS) entry which is preliminary data.</text>
</comment>
<sequence>MFRKLAIILPVVIFALGILFTSVLRTAEVKYEFSDTLSKSDNSPQILGAENIDIPYNLAYPGKVLPNSPLWSLKAFRDKIWLAITTNPGRKADLKLLFADKRIGMSKILFEKEKYEEGFSVLTKAEKYLEEALYQEEENREMGIDTSELLRRCNYASLKHQQTIEEILLLAPEDAKPSIIETKRYSKEVYEKTKQALQEKGLEAPKNPFNGG</sequence>
<dbReference type="Proteomes" id="UP000177053">
    <property type="component" value="Unassembled WGS sequence"/>
</dbReference>
<dbReference type="EMBL" id="MGFS01000011">
    <property type="protein sequence ID" value="OGM11782.1"/>
    <property type="molecule type" value="Genomic_DNA"/>
</dbReference>
<gene>
    <name evidence="2" type="ORF">A2Z22_04400</name>
</gene>
<protein>
    <recommendedName>
        <fullName evidence="1">DUF5667 domain-containing protein</fullName>
    </recommendedName>
</protein>
<dbReference type="InterPro" id="IPR043725">
    <property type="entry name" value="DUF5667"/>
</dbReference>
<dbReference type="Pfam" id="PF18915">
    <property type="entry name" value="DUF5667"/>
    <property type="match status" value="1"/>
</dbReference>
<evidence type="ECO:0000259" key="1">
    <source>
        <dbReference type="Pfam" id="PF18915"/>
    </source>
</evidence>
<organism evidence="2 3">
    <name type="scientific">Candidatus Woesebacteria bacterium RBG_16_34_12</name>
    <dbReference type="NCBI Taxonomy" id="1802480"/>
    <lineage>
        <taxon>Bacteria</taxon>
        <taxon>Candidatus Woeseibacteriota</taxon>
    </lineage>
</organism>
<evidence type="ECO:0000313" key="3">
    <source>
        <dbReference type="Proteomes" id="UP000177053"/>
    </source>
</evidence>
<evidence type="ECO:0000313" key="2">
    <source>
        <dbReference type="EMBL" id="OGM11782.1"/>
    </source>
</evidence>
<proteinExistence type="predicted"/>
<dbReference type="AlphaFoldDB" id="A0A1F7X9S5"/>
<name>A0A1F7X9S5_9BACT</name>
<reference evidence="2 3" key="1">
    <citation type="journal article" date="2016" name="Nat. Commun.">
        <title>Thousands of microbial genomes shed light on interconnected biogeochemical processes in an aquifer system.</title>
        <authorList>
            <person name="Anantharaman K."/>
            <person name="Brown C.T."/>
            <person name="Hug L.A."/>
            <person name="Sharon I."/>
            <person name="Castelle C.J."/>
            <person name="Probst A.J."/>
            <person name="Thomas B.C."/>
            <person name="Singh A."/>
            <person name="Wilkins M.J."/>
            <person name="Karaoz U."/>
            <person name="Brodie E.L."/>
            <person name="Williams K.H."/>
            <person name="Hubbard S.S."/>
            <person name="Banfield J.F."/>
        </authorList>
    </citation>
    <scope>NUCLEOTIDE SEQUENCE [LARGE SCALE GENOMIC DNA]</scope>
</reference>
<feature type="domain" description="DUF5667" evidence="1">
    <location>
        <begin position="64"/>
        <end position="168"/>
    </location>
</feature>
<accession>A0A1F7X9S5</accession>